<evidence type="ECO:0000256" key="7">
    <source>
        <dbReference type="ARBA" id="ARBA00022679"/>
    </source>
</evidence>
<evidence type="ECO:0000256" key="3">
    <source>
        <dbReference type="ARBA" id="ARBA00004789"/>
    </source>
</evidence>
<evidence type="ECO:0000259" key="11">
    <source>
        <dbReference type="PROSITE" id="PS52004"/>
    </source>
</evidence>
<feature type="region of interest" description="N-terminal hotdog fold" evidence="9">
    <location>
        <begin position="1012"/>
        <end position="1143"/>
    </location>
</feature>
<feature type="domain" description="Carrier" evidence="10">
    <location>
        <begin position="172"/>
        <end position="249"/>
    </location>
</feature>
<feature type="domain" description="Ketosynthase family 3 (KS3)" evidence="11">
    <location>
        <begin position="1949"/>
        <end position="2376"/>
    </location>
</feature>
<dbReference type="Pfam" id="PF00550">
    <property type="entry name" value="PP-binding"/>
    <property type="match status" value="4"/>
</dbReference>
<feature type="active site" description="Proton donor; for dehydratase activity" evidence="9">
    <location>
        <position position="1221"/>
    </location>
</feature>
<dbReference type="SUPFAM" id="SSF47336">
    <property type="entry name" value="ACP-like"/>
    <property type="match status" value="4"/>
</dbReference>
<dbReference type="GO" id="GO:0004312">
    <property type="term" value="F:fatty acid synthase activity"/>
    <property type="evidence" value="ECO:0007669"/>
    <property type="project" value="TreeGrafter"/>
</dbReference>
<dbReference type="GO" id="GO:0004315">
    <property type="term" value="F:3-oxoacyl-[acyl-carrier-protein] synthase activity"/>
    <property type="evidence" value="ECO:0007669"/>
    <property type="project" value="InterPro"/>
</dbReference>
<dbReference type="SUPFAM" id="SSF53901">
    <property type="entry name" value="Thiolase-like"/>
    <property type="match status" value="2"/>
</dbReference>
<dbReference type="CDD" id="cd00833">
    <property type="entry name" value="PKS"/>
    <property type="match status" value="2"/>
</dbReference>
<evidence type="ECO:0000256" key="1">
    <source>
        <dbReference type="ARBA" id="ARBA00003299"/>
    </source>
</evidence>
<dbReference type="CDD" id="cd08953">
    <property type="entry name" value="KR_2_SDR_x"/>
    <property type="match status" value="2"/>
</dbReference>
<keyword evidence="14" id="KW-1185">Reference proteome</keyword>
<name>A0A6S6R4J5_9FIRM</name>
<feature type="domain" description="Carrier" evidence="10">
    <location>
        <begin position="60"/>
        <end position="137"/>
    </location>
</feature>
<evidence type="ECO:0000256" key="9">
    <source>
        <dbReference type="PROSITE-ProRule" id="PRU01363"/>
    </source>
</evidence>
<dbReference type="GO" id="GO:0006633">
    <property type="term" value="P:fatty acid biosynthetic process"/>
    <property type="evidence" value="ECO:0007669"/>
    <property type="project" value="InterPro"/>
</dbReference>
<dbReference type="SUPFAM" id="SSF51735">
    <property type="entry name" value="NAD(P)-binding Rossmann-fold domains"/>
    <property type="match status" value="3"/>
</dbReference>
<dbReference type="InterPro" id="IPR020841">
    <property type="entry name" value="PKS_Beta-ketoAc_synthase_dom"/>
</dbReference>
<dbReference type="InterPro" id="IPR049490">
    <property type="entry name" value="C883_1060-like_KR_N"/>
</dbReference>
<evidence type="ECO:0000313" key="13">
    <source>
        <dbReference type="EMBL" id="BCJ93988.1"/>
    </source>
</evidence>
<dbReference type="Pfam" id="PF21089">
    <property type="entry name" value="PKS_DH_N"/>
    <property type="match status" value="1"/>
</dbReference>
<dbReference type="Gene3D" id="3.10.129.110">
    <property type="entry name" value="Polyketide synthase dehydratase"/>
    <property type="match status" value="1"/>
</dbReference>
<dbReference type="InterPro" id="IPR036736">
    <property type="entry name" value="ACP-like_sf"/>
</dbReference>
<dbReference type="InterPro" id="IPR036291">
    <property type="entry name" value="NAD(P)-bd_dom_sf"/>
</dbReference>
<dbReference type="PROSITE" id="PS50075">
    <property type="entry name" value="CARRIER"/>
    <property type="match status" value="4"/>
</dbReference>
<keyword evidence="6" id="KW-0597">Phosphoprotein</keyword>
<dbReference type="InterPro" id="IPR020806">
    <property type="entry name" value="PKS_PP-bd"/>
</dbReference>
<dbReference type="SMART" id="SM00822">
    <property type="entry name" value="PKS_KR"/>
    <property type="match status" value="2"/>
</dbReference>
<keyword evidence="5" id="KW-0963">Cytoplasm</keyword>
<dbReference type="PROSITE" id="PS52019">
    <property type="entry name" value="PKS_MFAS_DH"/>
    <property type="match status" value="1"/>
</dbReference>
<accession>A0A6S6R4J5</accession>
<dbReference type="Gene3D" id="1.10.1240.100">
    <property type="match status" value="2"/>
</dbReference>
<dbReference type="InterPro" id="IPR042104">
    <property type="entry name" value="PKS_dehydratase_sf"/>
</dbReference>
<dbReference type="Proteomes" id="UP000515561">
    <property type="component" value="Chromosome"/>
</dbReference>
<dbReference type="SMART" id="SM00825">
    <property type="entry name" value="PKS_KS"/>
    <property type="match status" value="2"/>
</dbReference>
<feature type="domain" description="Ketosynthase family 3 (KS3)" evidence="11">
    <location>
        <begin position="391"/>
        <end position="816"/>
    </location>
</feature>
<dbReference type="InterPro" id="IPR054514">
    <property type="entry name" value="RhiE-like_linker"/>
</dbReference>
<feature type="region of interest" description="C-terminal hotdog fold" evidence="9">
    <location>
        <begin position="1160"/>
        <end position="1308"/>
    </location>
</feature>
<dbReference type="InterPro" id="IPR049551">
    <property type="entry name" value="PKS_DH_C"/>
</dbReference>
<dbReference type="SMART" id="SM00826">
    <property type="entry name" value="PKS_DH"/>
    <property type="match status" value="1"/>
</dbReference>
<dbReference type="GO" id="GO:0031177">
    <property type="term" value="F:phosphopantetheine binding"/>
    <property type="evidence" value="ECO:0007669"/>
    <property type="project" value="InterPro"/>
</dbReference>
<dbReference type="InterPro" id="IPR006162">
    <property type="entry name" value="Ppantetheine_attach_site"/>
</dbReference>
<dbReference type="InterPro" id="IPR014031">
    <property type="entry name" value="Ketoacyl_synth_C"/>
</dbReference>
<dbReference type="InterPro" id="IPR016039">
    <property type="entry name" value="Thiolase-like"/>
</dbReference>
<proteinExistence type="predicted"/>
<dbReference type="InterPro" id="IPR050091">
    <property type="entry name" value="PKS_NRPS_Biosynth_Enz"/>
</dbReference>
<dbReference type="PANTHER" id="PTHR43775">
    <property type="entry name" value="FATTY ACID SYNTHASE"/>
    <property type="match status" value="1"/>
</dbReference>
<dbReference type="SMART" id="SM01294">
    <property type="entry name" value="PKS_PP_betabranch"/>
    <property type="match status" value="3"/>
</dbReference>
<dbReference type="InterPro" id="IPR057326">
    <property type="entry name" value="KR_dom"/>
</dbReference>
<dbReference type="InterPro" id="IPR018201">
    <property type="entry name" value="Ketoacyl_synth_AS"/>
</dbReference>
<feature type="domain" description="Carrier" evidence="10">
    <location>
        <begin position="1834"/>
        <end position="1908"/>
    </location>
</feature>
<dbReference type="Pfam" id="PF21394">
    <property type="entry name" value="Beta-ketacyl_N"/>
    <property type="match status" value="1"/>
</dbReference>
<keyword evidence="8" id="KW-0677">Repeat</keyword>
<protein>
    <submittedName>
        <fullName evidence="13">Uncharacterized protein</fullName>
    </submittedName>
</protein>
<keyword evidence="7" id="KW-0808">Transferase</keyword>
<comment type="function">
    <text evidence="1">Involved in some intermediate steps for the synthesis of the antibiotic polyketide bacillaene which is involved in secondary metabolism.</text>
</comment>
<evidence type="ECO:0000313" key="14">
    <source>
        <dbReference type="Proteomes" id="UP000515561"/>
    </source>
</evidence>
<evidence type="ECO:0000256" key="5">
    <source>
        <dbReference type="ARBA" id="ARBA00022490"/>
    </source>
</evidence>
<gene>
    <name evidence="13" type="ORF">acsn021_15570</name>
</gene>
<dbReference type="Gene3D" id="3.40.47.10">
    <property type="match status" value="2"/>
</dbReference>
<dbReference type="InterPro" id="IPR049900">
    <property type="entry name" value="PKS_mFAS_DH"/>
</dbReference>
<dbReference type="UniPathway" id="UPA01003"/>
<dbReference type="Pfam" id="PF22621">
    <property type="entry name" value="CurL-like_PKS_C"/>
    <property type="match status" value="1"/>
</dbReference>
<evidence type="ECO:0000256" key="6">
    <source>
        <dbReference type="ARBA" id="ARBA00022553"/>
    </source>
</evidence>
<feature type="active site" description="Proton acceptor; for dehydratase activity" evidence="9">
    <location>
        <position position="1041"/>
    </location>
</feature>
<comment type="subcellular location">
    <subcellularLocation>
        <location evidence="2">Cytoplasm</location>
    </subcellularLocation>
</comment>
<dbReference type="InterPro" id="IPR009081">
    <property type="entry name" value="PP-bd_ACP"/>
</dbReference>
<dbReference type="InterPro" id="IPR020807">
    <property type="entry name" value="PKS_DH"/>
</dbReference>
<evidence type="ECO:0000256" key="8">
    <source>
        <dbReference type="ARBA" id="ARBA00022737"/>
    </source>
</evidence>
<dbReference type="EMBL" id="AP023367">
    <property type="protein sequence ID" value="BCJ93988.1"/>
    <property type="molecule type" value="Genomic_DNA"/>
</dbReference>
<dbReference type="PROSITE" id="PS00606">
    <property type="entry name" value="KS3_1"/>
    <property type="match status" value="2"/>
</dbReference>
<dbReference type="GO" id="GO:0005886">
    <property type="term" value="C:plasma membrane"/>
    <property type="evidence" value="ECO:0007669"/>
    <property type="project" value="TreeGrafter"/>
</dbReference>
<evidence type="ECO:0000256" key="2">
    <source>
        <dbReference type="ARBA" id="ARBA00004496"/>
    </source>
</evidence>
<organism evidence="13 14">
    <name type="scientific">Anaerocolumna cellulosilytica</name>
    <dbReference type="NCBI Taxonomy" id="433286"/>
    <lineage>
        <taxon>Bacteria</taxon>
        <taxon>Bacillati</taxon>
        <taxon>Bacillota</taxon>
        <taxon>Clostridia</taxon>
        <taxon>Lachnospirales</taxon>
        <taxon>Lachnospiraceae</taxon>
        <taxon>Anaerocolumna</taxon>
    </lineage>
</organism>
<feature type="domain" description="Carrier" evidence="10">
    <location>
        <begin position="3107"/>
        <end position="3184"/>
    </location>
</feature>
<reference evidence="13 14" key="1">
    <citation type="journal article" date="2016" name="Int. J. Syst. Evol. Microbiol.">
        <title>Descriptions of Anaerotaenia torta gen. nov., sp. nov. and Anaerocolumna cellulosilytica gen. nov., sp. nov. isolated from a methanogenic reactor of cattle waste.</title>
        <authorList>
            <person name="Uek A."/>
            <person name="Ohtaki Y."/>
            <person name="Kaku N."/>
            <person name="Ueki K."/>
        </authorList>
    </citation>
    <scope>NUCLEOTIDE SEQUENCE [LARGE SCALE GENOMIC DNA]</scope>
    <source>
        <strain evidence="13 14">SN021</strain>
    </source>
</reference>
<dbReference type="FunFam" id="3.40.47.10:FF:000019">
    <property type="entry name" value="Polyketide synthase type I"/>
    <property type="match status" value="2"/>
</dbReference>
<dbReference type="KEGG" id="acel:acsn021_15570"/>
<dbReference type="GO" id="GO:0071770">
    <property type="term" value="P:DIM/DIP cell wall layer assembly"/>
    <property type="evidence" value="ECO:0007669"/>
    <property type="project" value="TreeGrafter"/>
</dbReference>
<sequence>MSDKRYTQKEIYQMLYTHEITKETAFRLLLSAPESTGETSKEADAKKVDDKKPLPVALIYNQEEIKAAIVDIVAGNLHMPGEELKQEVSFKDFGVDSINGIEIIRDVNRYFGLNLDAVVIYDYANVSKLSELVLSELLKTQQTQQELRFKADKLQFYQQENVSGVQSRNERVSEEEVYKKVADIIALNLHIQEEELRHEVSFKDLGVDSINGIEIVRDINRAFGLNLDAVVIYDYSTIKKLSGYVIQEKSKADSTTEELESRPFCEKMAVSKTNENCVFKNTSLKNNTSFESTTFESSPSACKEGYQLVSKDIKEEKEEADGAEYNATGKIQLVSPERISSKQGTLGEREPIRLKKLVEIPITKETSTKVAGAEEVNQKEVYVSEISPYENEDIAVIGISGRFPDADNVNEFWNNLKNEHDSIIIIPKERWRADDYYDSNPKTPCKSYSKVGGFIKEIDRFDPLFFNISPIEAIYMDPQQRLFLEEVWKALEDAGCSDRFLTDRKCGVFVGASQGDYAKLLARNNCENSGEAFTGMATSILASRISYVLNLIGPSITVDTACSSSLVALHLACQSIRQKESEMAIVGGVRFMITPDLHISTSKVEMLSKTGKCRAFDQSADGTIISEGVGAVILKPLKAAIEDGHSIYGVIKGSGINQDGKTNGITAPSMQSQIRLESEVYERARVNPRDISYIEAHGTGTKLGDPIEVKALAHVFEKYTKEKMFCAIGSVKTNIGHTTTAAGITSVIKVLLAMKYKKIPATLHFNEANQHIGLADTPFYVNNKTMDWVVKENKKRLAAISAFGFSGTNAHVVLEEFVSVKSAAVAKSLPYYLITLSAKTRESYHQKVKDLLTWLLDNEDAPYIGDISYTLLTGRSHFNIRGAFLCERVTALKQKLNEILVKGDTSDYFIEYGNTKPSHTDTKTKAFIDETLNYLHRGNAADKEEYKKRLLDAAKLYTINKISDYDSILAKGSYQLIHLPTYPFFGDKYWVEEKEEIHPVSQRMEGFVDMIHPLLDKCRSDSEETVFEKVFTGEEFYLKDHIVQKEKVLPAVAYLEMARAAASITKPHKSVIKLKNNYWMNAMKVNESAYRTDSKQYLSKVSVNLLLVTESENVLNYEVISKDENGQEILHGRGQIEYASSNPSDTKEYMDINCIKNRCHKKMRGRECYDLFKQGGLNLGRSFQTIQYLYYNDDEVLAEVILPGHLKETFHTYLLHPALMDGALEAVIGMVSAKAVKGSVRLPYYIGEVEILGDLTETCFSYAKYTGRKKNGLQESDSYEVFILDEKGRVLLKVKDFSLWVIGGNEQEIKNIDNKVSYYQYVWEKSDLGADGDFLADLREDLLVFDTDGDLTNRFLKKEKGRYHITLVKPGEEFREDVQYPAINLYENGAYGNTAGSVYTVNPFEKEDYYTLFSKLYEKGRFPKNILYLWSKEADYEFESIRMQDLGYSIYSLLYITQALHHTAPKEKIQLLYMFYGDGRRFSPFSAAFAGFAKSLNLENTRYTMKSIQWDTSDAAHEIDNLLAEFQNRSKEDAEVMYTYGGRYVRRLKAFLNLNLTEEKTGFKHSGVYVISGGFGKLGLIVARYLAREYKAKLCLTGRSPLDVVKASQIKELEELGSEVLYIQGDSSILSDAATVISVVKDRFQKIDGVFHCAGLTKDSYLKSKRKEDMEEVINPKVQGTLNLDLLTKEEPLDFFILFSSTAAITGNLGQTDYAYGNSFMDNFALLRQELKTKGLRSGKSLSINWPLWEEGGMEVPQTTKELFTARGIESLKTQEGIKALLDGIQSEESQMIVFKGENLNIQKWLGIREDYPEQNSEKIRTAHITKGKEIRKETIYEEVKNAVKDILRIKDKDIFPEKDMNEYGFNSLTFTELANKLNERYSIQMNPSLFFEYSTLGGLSDYLYEEHYKHILAAHQESVMAEEEEEVLAAPTIPTAEPDVAETWESKREPIAIIGMSGTMPRSQNLDAFWENLVEANNLITEIPADRWQIENLPDSISKWGGFMKEIDKFDPLFFGISPMEAELMDPQQRLFLQTVWETIEDAGYKPSDLSGSNTGLFVGVSTTDYRDVLHGNEIEALTSTGNSHCILTNRISYLLNLHGPSEPIDTACSSSLVAIHRGVESIYSGDCEMAIVGGVNVIASPTLHISFSKAGMLSPDGSCKTFDEKANGYVRGEGSGAILLKPLRQAKKDGDTIYALIKGSAINHGGRAASLTAPNPKAQAEVIKRAFDKAGFSPDTVSYMEAHGTGTQLGDPIEINGLRKAFQEMSHNHNSYPEGKAYCGIGSVKTNIGHLETAAGIASVLKVLLAMKHKKLPGLCGFHVQNPYIDLSYSPFYLTTKTQEWKALADVNGNVLPRRAGISSFGFGGVNAHIALEEYAQEDIQNECLTEPPKSLILVLSAKSKTRLTEYAEKIFTFIKLEYQRENQLNHNELSSNQVCNNRLYQNLSLTHLAYTLQIGREEFEERLAVVFSEYQELIQKLEGYLRGSQGIDGLYQNRVNQGVRKDKRLTETTDKGITKETLMTFDMEMLARLWVTGTRIDWKLLYVGVPVRRLHLPPHPFEKRKVWKEKKGVDSSYRTANKKGVEAITDKKDEKENFIDKYFYLPAWKEVPFLKAEQPLTIKQESRKVLLLIPEKHQNLCEGFIKHYGKDAVSVIVFGKECKRIDKNTWQTEVYHENGISNCLKDITRLNIVYFFGGICGDILTEVEISNLNKLDFFQQQGVLSLYRLVKALVEKGLDNQSLHLKVITNNVHTLKGEAVIPASGSVLGFAKSMAKEFPNWKTTCLDIDMEDWYKEGQFLTQALINEPAGKNGEEVLIRGKLRYMQKLVPANIDKAVKTPFQKDGVYLILGGAGGIGLEFSKYLASEVKAKIALIGRSELTAEKKAKIEEIENLGGQILYLKADATDLDSMRDAVIKVKQKFGVIHGVVHSAIVMKDMAIRNMTERDLTEALDPKVKGSVVLYEAVKGENLDFMLFFSSIQSFAGNGGQANYAAACGFKDSFATFLRGTGKFPVKIINWGYWGTVGVASSEIHNKRMASKGMLSILPEEGMEAIKRIMSNKEVGQAVVLKAKSFLLEQTDIIEHKVSAAGFEQPQSHKSSLVNTEEMDKLGHIKLSIMNCLSEVLKVEAYEIDTSSPFSDYGVDSITGMELINHMNEKFNIVLKTTVLFDYTNVEELASYIQEEFGAYRSENLYAAKSEKPEIEDNTKSGIAETDSQMEALMLLAEGKLNVEDVMHIMT</sequence>
<dbReference type="SMART" id="SM00823">
    <property type="entry name" value="PKS_PP"/>
    <property type="match status" value="4"/>
</dbReference>
<dbReference type="PANTHER" id="PTHR43775:SF37">
    <property type="entry name" value="SI:DKEY-61P9.11"/>
    <property type="match status" value="1"/>
</dbReference>
<dbReference type="PROSITE" id="PS52004">
    <property type="entry name" value="KS3_2"/>
    <property type="match status" value="2"/>
</dbReference>
<dbReference type="Gene3D" id="3.40.50.720">
    <property type="entry name" value="NAD(P)-binding Rossmann-like Domain"/>
    <property type="match status" value="2"/>
</dbReference>
<dbReference type="Pfam" id="PF08659">
    <property type="entry name" value="KR"/>
    <property type="match status" value="2"/>
</dbReference>
<evidence type="ECO:0000256" key="4">
    <source>
        <dbReference type="ARBA" id="ARBA00022450"/>
    </source>
</evidence>
<feature type="domain" description="PKS/mFAS DH" evidence="12">
    <location>
        <begin position="1012"/>
        <end position="1308"/>
    </location>
</feature>
<dbReference type="PROSITE" id="PS00012">
    <property type="entry name" value="PHOSPHOPANTETHEINE"/>
    <property type="match status" value="4"/>
</dbReference>
<dbReference type="GO" id="GO:0005737">
    <property type="term" value="C:cytoplasm"/>
    <property type="evidence" value="ECO:0007669"/>
    <property type="project" value="UniProtKB-SubCell"/>
</dbReference>
<dbReference type="InterPro" id="IPR013968">
    <property type="entry name" value="PKS_KR"/>
</dbReference>
<dbReference type="Pfam" id="PF22336">
    <property type="entry name" value="RhiE-like_linker"/>
    <property type="match status" value="1"/>
</dbReference>
<dbReference type="InterPro" id="IPR014030">
    <property type="entry name" value="Ketoacyl_synth_N"/>
</dbReference>
<dbReference type="RefSeq" id="WP_184093604.1">
    <property type="nucleotide sequence ID" value="NZ_AP023367.1"/>
</dbReference>
<dbReference type="Pfam" id="PF14765">
    <property type="entry name" value="PS-DH"/>
    <property type="match status" value="1"/>
</dbReference>
<dbReference type="Pfam" id="PF02801">
    <property type="entry name" value="Ketoacyl-synt_C"/>
    <property type="match status" value="2"/>
</dbReference>
<comment type="pathway">
    <text evidence="3">Antibiotic biosynthesis; bacillaene biosynthesis.</text>
</comment>
<dbReference type="InterPro" id="IPR049552">
    <property type="entry name" value="PKS_DH_N"/>
</dbReference>
<dbReference type="Gene3D" id="1.10.1200.10">
    <property type="entry name" value="ACP-like"/>
    <property type="match status" value="4"/>
</dbReference>
<evidence type="ECO:0000259" key="10">
    <source>
        <dbReference type="PROSITE" id="PS50075"/>
    </source>
</evidence>
<dbReference type="Pfam" id="PF00109">
    <property type="entry name" value="ketoacyl-synt"/>
    <property type="match status" value="2"/>
</dbReference>
<keyword evidence="4" id="KW-0596">Phosphopantetheine</keyword>
<evidence type="ECO:0000259" key="12">
    <source>
        <dbReference type="PROSITE" id="PS52019"/>
    </source>
</evidence>